<evidence type="ECO:0000313" key="3">
    <source>
        <dbReference type="EMBL" id="KAL0571899.1"/>
    </source>
</evidence>
<feature type="compositionally biased region" description="Basic and acidic residues" evidence="1">
    <location>
        <begin position="1"/>
        <end position="10"/>
    </location>
</feature>
<evidence type="ECO:0000313" key="4">
    <source>
        <dbReference type="Proteomes" id="UP001465976"/>
    </source>
</evidence>
<keyword evidence="4" id="KW-1185">Reference proteome</keyword>
<evidence type="ECO:0000256" key="1">
    <source>
        <dbReference type="SAM" id="MobiDB-lite"/>
    </source>
</evidence>
<reference evidence="3 4" key="1">
    <citation type="submission" date="2024-02" db="EMBL/GenBank/DDBJ databases">
        <title>A draft genome for the cacao thread blight pathogen Marasmius crinis-equi.</title>
        <authorList>
            <person name="Cohen S.P."/>
            <person name="Baruah I.K."/>
            <person name="Amoako-Attah I."/>
            <person name="Bukari Y."/>
            <person name="Meinhardt L.W."/>
            <person name="Bailey B.A."/>
        </authorList>
    </citation>
    <scope>NUCLEOTIDE SEQUENCE [LARGE SCALE GENOMIC DNA]</scope>
    <source>
        <strain evidence="3 4">GH-76</strain>
    </source>
</reference>
<comment type="caution">
    <text evidence="3">The sequence shown here is derived from an EMBL/GenBank/DDBJ whole genome shotgun (WGS) entry which is preliminary data.</text>
</comment>
<sequence length="352" mass="39571">MQHKPVHDDAQNDITLVSDKTLESTKKNPAAPPFSDPKNADTTIRTSDGVEFHVYKFILSFVSPYFKKLFDPIPSHSSGDSFEITKHDSGDGGEEAVLSGPVEVVKLEEHSSVFKQILEWIYPGEWPAFSFQSLEQIVPLFEAMIKYRMEHTSVFSEILQQLVTYGCPRSAALARPEALRVFAILYKHRESIPHQTLKEAANACLYMPMTQFPAGSCPELEQVPATVLLDLIAYHTACSNSIRMHRTPFSEWDNKNPDLKYKCGSKTGSGRTAVRMDDVMELYHGLVDKEFNACPYAVAFPLTTSQLAKVADKREVRHCKSCGNHCFSMMKAFSRIFEPEVKVAIQGIDLNL</sequence>
<dbReference type="SMART" id="SM00225">
    <property type="entry name" value="BTB"/>
    <property type="match status" value="1"/>
</dbReference>
<dbReference type="CDD" id="cd18186">
    <property type="entry name" value="BTB_POZ_ZBTB_KLHL-like"/>
    <property type="match status" value="1"/>
</dbReference>
<evidence type="ECO:0000259" key="2">
    <source>
        <dbReference type="PROSITE" id="PS50097"/>
    </source>
</evidence>
<dbReference type="InterPro" id="IPR000210">
    <property type="entry name" value="BTB/POZ_dom"/>
</dbReference>
<dbReference type="Gene3D" id="3.30.710.10">
    <property type="entry name" value="Potassium Channel Kv1.1, Chain A"/>
    <property type="match status" value="1"/>
</dbReference>
<dbReference type="EMBL" id="JBAHYK010000700">
    <property type="protein sequence ID" value="KAL0571899.1"/>
    <property type="molecule type" value="Genomic_DNA"/>
</dbReference>
<protein>
    <recommendedName>
        <fullName evidence="2">BTB domain-containing protein</fullName>
    </recommendedName>
</protein>
<accession>A0ABR3F9V7</accession>
<gene>
    <name evidence="3" type="ORF">V5O48_010061</name>
</gene>
<dbReference type="Pfam" id="PF00651">
    <property type="entry name" value="BTB"/>
    <property type="match status" value="1"/>
</dbReference>
<feature type="region of interest" description="Disordered" evidence="1">
    <location>
        <begin position="1"/>
        <end position="42"/>
    </location>
</feature>
<proteinExistence type="predicted"/>
<dbReference type="Proteomes" id="UP001465976">
    <property type="component" value="Unassembled WGS sequence"/>
</dbReference>
<dbReference type="InterPro" id="IPR011333">
    <property type="entry name" value="SKP1/BTB/POZ_sf"/>
</dbReference>
<dbReference type="PROSITE" id="PS50097">
    <property type="entry name" value="BTB"/>
    <property type="match status" value="1"/>
</dbReference>
<dbReference type="SUPFAM" id="SSF54695">
    <property type="entry name" value="POZ domain"/>
    <property type="match status" value="1"/>
</dbReference>
<feature type="domain" description="BTB" evidence="2">
    <location>
        <begin position="40"/>
        <end position="125"/>
    </location>
</feature>
<name>A0ABR3F9V7_9AGAR</name>
<organism evidence="3 4">
    <name type="scientific">Marasmius crinis-equi</name>
    <dbReference type="NCBI Taxonomy" id="585013"/>
    <lineage>
        <taxon>Eukaryota</taxon>
        <taxon>Fungi</taxon>
        <taxon>Dikarya</taxon>
        <taxon>Basidiomycota</taxon>
        <taxon>Agaricomycotina</taxon>
        <taxon>Agaricomycetes</taxon>
        <taxon>Agaricomycetidae</taxon>
        <taxon>Agaricales</taxon>
        <taxon>Marasmiineae</taxon>
        <taxon>Marasmiaceae</taxon>
        <taxon>Marasmius</taxon>
    </lineage>
</organism>